<dbReference type="PANTHER" id="PTHR43133">
    <property type="entry name" value="RNA POLYMERASE ECF-TYPE SIGMA FACTO"/>
    <property type="match status" value="1"/>
</dbReference>
<dbReference type="Gene3D" id="1.10.1740.10">
    <property type="match status" value="1"/>
</dbReference>
<dbReference type="RefSeq" id="WP_075080197.1">
    <property type="nucleotide sequence ID" value="NZ_BDCO01000002.1"/>
</dbReference>
<sequence>MSDDWLAALYDEHARALYAFLLHLAQSEHDAQDVLQGVFCALASKPKTLAGVKNVRSFLLRMAHRRLIDLWRRNRRLEPLEAEPPEIFAPAEDPDAVAFREAASHALAALPTEQRSVVHLKLWENLTFAECAEVLGIPANTAASRYRYGIDKIRDLLRPTLEEWK</sequence>
<evidence type="ECO:0000259" key="6">
    <source>
        <dbReference type="Pfam" id="PF04542"/>
    </source>
</evidence>
<keyword evidence="4" id="KW-0238">DNA-binding</keyword>
<proteinExistence type="inferred from homology"/>
<dbReference type="AlphaFoldDB" id="A0A146GB00"/>
<dbReference type="GO" id="GO:0016987">
    <property type="term" value="F:sigma factor activity"/>
    <property type="evidence" value="ECO:0007669"/>
    <property type="project" value="UniProtKB-KW"/>
</dbReference>
<keyword evidence="5" id="KW-0804">Transcription</keyword>
<keyword evidence="9" id="KW-1185">Reference proteome</keyword>
<evidence type="ECO:0000256" key="4">
    <source>
        <dbReference type="ARBA" id="ARBA00023125"/>
    </source>
</evidence>
<dbReference type="InParanoid" id="A0A146GB00"/>
<name>A0A146GB00_TERSA</name>
<dbReference type="Proteomes" id="UP000076023">
    <property type="component" value="Unassembled WGS sequence"/>
</dbReference>
<dbReference type="NCBIfam" id="TIGR02937">
    <property type="entry name" value="sigma70-ECF"/>
    <property type="match status" value="1"/>
</dbReference>
<comment type="similarity">
    <text evidence="1">Belongs to the sigma-70 factor family. ECF subfamily.</text>
</comment>
<reference evidence="9" key="1">
    <citation type="journal article" date="2017" name="Genome Announc.">
        <title>Draft Genome Sequence of Terrimicrobium sacchariphilum NM-5T, a Facultative Anaerobic Soil Bacterium of the Class Spartobacteria.</title>
        <authorList>
            <person name="Qiu Y.L."/>
            <person name="Tourlousse D.M."/>
            <person name="Matsuura N."/>
            <person name="Ohashi A."/>
            <person name="Sekiguchi Y."/>
        </authorList>
    </citation>
    <scope>NUCLEOTIDE SEQUENCE [LARGE SCALE GENOMIC DNA]</scope>
    <source>
        <strain evidence="9">NM-5</strain>
    </source>
</reference>
<organism evidence="8 9">
    <name type="scientific">Terrimicrobium sacchariphilum</name>
    <dbReference type="NCBI Taxonomy" id="690879"/>
    <lineage>
        <taxon>Bacteria</taxon>
        <taxon>Pseudomonadati</taxon>
        <taxon>Verrucomicrobiota</taxon>
        <taxon>Terrimicrobiia</taxon>
        <taxon>Terrimicrobiales</taxon>
        <taxon>Terrimicrobiaceae</taxon>
        <taxon>Terrimicrobium</taxon>
    </lineage>
</organism>
<dbReference type="InterPro" id="IPR013324">
    <property type="entry name" value="RNA_pol_sigma_r3/r4-like"/>
</dbReference>
<dbReference type="InterPro" id="IPR036388">
    <property type="entry name" value="WH-like_DNA-bd_sf"/>
</dbReference>
<dbReference type="GO" id="GO:0003677">
    <property type="term" value="F:DNA binding"/>
    <property type="evidence" value="ECO:0007669"/>
    <property type="project" value="UniProtKB-KW"/>
</dbReference>
<feature type="domain" description="RNA polymerase sigma factor 70 region 4 type 2" evidence="7">
    <location>
        <begin position="101"/>
        <end position="147"/>
    </location>
</feature>
<evidence type="ECO:0000256" key="2">
    <source>
        <dbReference type="ARBA" id="ARBA00023015"/>
    </source>
</evidence>
<evidence type="ECO:0000259" key="7">
    <source>
        <dbReference type="Pfam" id="PF08281"/>
    </source>
</evidence>
<dbReference type="InterPro" id="IPR007627">
    <property type="entry name" value="RNA_pol_sigma70_r2"/>
</dbReference>
<accession>A0A146GB00</accession>
<dbReference type="SUPFAM" id="SSF88946">
    <property type="entry name" value="Sigma2 domain of RNA polymerase sigma factors"/>
    <property type="match status" value="1"/>
</dbReference>
<dbReference type="GO" id="GO:0006352">
    <property type="term" value="P:DNA-templated transcription initiation"/>
    <property type="evidence" value="ECO:0007669"/>
    <property type="project" value="InterPro"/>
</dbReference>
<dbReference type="FunCoup" id="A0A146GB00">
    <property type="interactions" value="107"/>
</dbReference>
<dbReference type="InterPro" id="IPR039425">
    <property type="entry name" value="RNA_pol_sigma-70-like"/>
</dbReference>
<dbReference type="EMBL" id="BDCO01000002">
    <property type="protein sequence ID" value="GAT34581.1"/>
    <property type="molecule type" value="Genomic_DNA"/>
</dbReference>
<comment type="caution">
    <text evidence="8">The sequence shown here is derived from an EMBL/GenBank/DDBJ whole genome shotgun (WGS) entry which is preliminary data.</text>
</comment>
<dbReference type="InterPro" id="IPR014284">
    <property type="entry name" value="RNA_pol_sigma-70_dom"/>
</dbReference>
<keyword evidence="2" id="KW-0805">Transcription regulation</keyword>
<evidence type="ECO:0000256" key="3">
    <source>
        <dbReference type="ARBA" id="ARBA00023082"/>
    </source>
</evidence>
<dbReference type="InterPro" id="IPR013249">
    <property type="entry name" value="RNA_pol_sigma70_r4_t2"/>
</dbReference>
<dbReference type="SUPFAM" id="SSF88659">
    <property type="entry name" value="Sigma3 and sigma4 domains of RNA polymerase sigma factors"/>
    <property type="match status" value="1"/>
</dbReference>
<feature type="domain" description="RNA polymerase sigma-70 region 2" evidence="6">
    <location>
        <begin position="9"/>
        <end position="76"/>
    </location>
</feature>
<dbReference type="CDD" id="cd06171">
    <property type="entry name" value="Sigma70_r4"/>
    <property type="match status" value="1"/>
</dbReference>
<dbReference type="Pfam" id="PF08281">
    <property type="entry name" value="Sigma70_r4_2"/>
    <property type="match status" value="1"/>
</dbReference>
<evidence type="ECO:0000256" key="1">
    <source>
        <dbReference type="ARBA" id="ARBA00010641"/>
    </source>
</evidence>
<dbReference type="STRING" id="690879.TSACC_23012"/>
<dbReference type="OrthoDB" id="190879at2"/>
<evidence type="ECO:0000313" key="9">
    <source>
        <dbReference type="Proteomes" id="UP000076023"/>
    </source>
</evidence>
<dbReference type="Gene3D" id="1.10.10.10">
    <property type="entry name" value="Winged helix-like DNA-binding domain superfamily/Winged helix DNA-binding domain"/>
    <property type="match status" value="1"/>
</dbReference>
<dbReference type="PANTHER" id="PTHR43133:SF8">
    <property type="entry name" value="RNA POLYMERASE SIGMA FACTOR HI_1459-RELATED"/>
    <property type="match status" value="1"/>
</dbReference>
<dbReference type="InterPro" id="IPR013325">
    <property type="entry name" value="RNA_pol_sigma_r2"/>
</dbReference>
<keyword evidence="3" id="KW-0731">Sigma factor</keyword>
<dbReference type="Pfam" id="PF04542">
    <property type="entry name" value="Sigma70_r2"/>
    <property type="match status" value="1"/>
</dbReference>
<evidence type="ECO:0000313" key="8">
    <source>
        <dbReference type="EMBL" id="GAT34581.1"/>
    </source>
</evidence>
<evidence type="ECO:0000256" key="5">
    <source>
        <dbReference type="ARBA" id="ARBA00023163"/>
    </source>
</evidence>
<gene>
    <name evidence="8" type="ORF">TSACC_23012</name>
</gene>
<protein>
    <submittedName>
        <fullName evidence="8">RNA polymerase sigma-70 factor, ECF subfamily</fullName>
    </submittedName>
</protein>